<dbReference type="EMBL" id="MU155131">
    <property type="protein sequence ID" value="KAF9486283.1"/>
    <property type="molecule type" value="Genomic_DNA"/>
</dbReference>
<comment type="caution">
    <text evidence="1">The sequence shown here is derived from an EMBL/GenBank/DDBJ whole genome shotgun (WGS) entry which is preliminary data.</text>
</comment>
<dbReference type="Proteomes" id="UP000807469">
    <property type="component" value="Unassembled WGS sequence"/>
</dbReference>
<sequence>MIYSPIYKDEDHDWFLCQLSEHVILHISTHRAPSRSFVPTTILVSLVYFRNADYLSCRPLTGSVFCACRRCYPALSLSHLLSSESRARTLALVTLSSHSLNFLSSLPQRTCFSAFLTMNHEESLKYCEEQDALMLADERAHPEKYRGRGARSQRRLELILGNPAAKEEFERFVTYVSTPLKPKEEESAPVSRAPNPDSFVLRRCCRCAIYSHDPQAQAHIFIDNAEYKAHMNTQHSAWKELILVMVIPSDDPKVETQYRCPTVVCTFKASTEADVRAHCLEDCHENVRPRYIAMYNQDIILNRRQGLGDEIMRRGMEFFNNFENADTR</sequence>
<keyword evidence="2" id="KW-1185">Reference proteome</keyword>
<evidence type="ECO:0000313" key="1">
    <source>
        <dbReference type="EMBL" id="KAF9486283.1"/>
    </source>
</evidence>
<reference evidence="1" key="1">
    <citation type="submission" date="2020-11" db="EMBL/GenBank/DDBJ databases">
        <authorList>
            <consortium name="DOE Joint Genome Institute"/>
            <person name="Ahrendt S."/>
            <person name="Riley R."/>
            <person name="Andreopoulos W."/>
            <person name="Labutti K."/>
            <person name="Pangilinan J."/>
            <person name="Ruiz-Duenas F.J."/>
            <person name="Barrasa J.M."/>
            <person name="Sanchez-Garcia M."/>
            <person name="Camarero S."/>
            <person name="Miyauchi S."/>
            <person name="Serrano A."/>
            <person name="Linde D."/>
            <person name="Babiker R."/>
            <person name="Drula E."/>
            <person name="Ayuso-Fernandez I."/>
            <person name="Pacheco R."/>
            <person name="Padilla G."/>
            <person name="Ferreira P."/>
            <person name="Barriuso J."/>
            <person name="Kellner H."/>
            <person name="Castanera R."/>
            <person name="Alfaro M."/>
            <person name="Ramirez L."/>
            <person name="Pisabarro A.G."/>
            <person name="Kuo A."/>
            <person name="Tritt A."/>
            <person name="Lipzen A."/>
            <person name="He G."/>
            <person name="Yan M."/>
            <person name="Ng V."/>
            <person name="Cullen D."/>
            <person name="Martin F."/>
            <person name="Rosso M.-N."/>
            <person name="Henrissat B."/>
            <person name="Hibbett D."/>
            <person name="Martinez A.T."/>
            <person name="Grigoriev I.V."/>
        </authorList>
    </citation>
    <scope>NUCLEOTIDE SEQUENCE</scope>
    <source>
        <strain evidence="1">CIRM-BRFM 674</strain>
    </source>
</reference>
<dbReference type="AlphaFoldDB" id="A0A9P5ZFR2"/>
<evidence type="ECO:0000313" key="2">
    <source>
        <dbReference type="Proteomes" id="UP000807469"/>
    </source>
</evidence>
<protein>
    <submittedName>
        <fullName evidence="1">Uncharacterized protein</fullName>
    </submittedName>
</protein>
<accession>A0A9P5ZFR2</accession>
<proteinExistence type="predicted"/>
<name>A0A9P5ZFR2_9AGAR</name>
<gene>
    <name evidence="1" type="ORF">BDN70DRAFT_241507</name>
</gene>
<organism evidence="1 2">
    <name type="scientific">Pholiota conissans</name>
    <dbReference type="NCBI Taxonomy" id="109636"/>
    <lineage>
        <taxon>Eukaryota</taxon>
        <taxon>Fungi</taxon>
        <taxon>Dikarya</taxon>
        <taxon>Basidiomycota</taxon>
        <taxon>Agaricomycotina</taxon>
        <taxon>Agaricomycetes</taxon>
        <taxon>Agaricomycetidae</taxon>
        <taxon>Agaricales</taxon>
        <taxon>Agaricineae</taxon>
        <taxon>Strophariaceae</taxon>
        <taxon>Pholiota</taxon>
    </lineage>
</organism>